<accession>A0A6I4ST85</accession>
<dbReference type="Pfam" id="PF08818">
    <property type="entry name" value="DUF1801"/>
    <property type="match status" value="1"/>
</dbReference>
<dbReference type="AlphaFoldDB" id="A0A6I4ST85"/>
<dbReference type="InterPro" id="IPR014922">
    <property type="entry name" value="YdhG-like"/>
</dbReference>
<keyword evidence="3" id="KW-1185">Reference proteome</keyword>
<gene>
    <name evidence="2" type="ORF">GRI89_06675</name>
</gene>
<dbReference type="SUPFAM" id="SSF159888">
    <property type="entry name" value="YdhG-like"/>
    <property type="match status" value="1"/>
</dbReference>
<dbReference type="Proteomes" id="UP000433652">
    <property type="component" value="Unassembled WGS sequence"/>
</dbReference>
<feature type="domain" description="YdhG-like" evidence="1">
    <location>
        <begin position="26"/>
        <end position="132"/>
    </location>
</feature>
<comment type="caution">
    <text evidence="2">The sequence shown here is derived from an EMBL/GenBank/DDBJ whole genome shotgun (WGS) entry which is preliminary data.</text>
</comment>
<evidence type="ECO:0000313" key="3">
    <source>
        <dbReference type="Proteomes" id="UP000433652"/>
    </source>
</evidence>
<dbReference type="OrthoDB" id="5951444at2"/>
<name>A0A6I4ST85_9SPHN</name>
<sequence>MAENKTKATEVDVSAFIAGVEHPGKRDDAGVLDTLFREVTGVTPAMWGPTIIGYGSYHYRYESGHEGDMCRVGFSPRKAKHSLYLLNCGKDMDEAPFAALRERLGKYSRGKGCLYVNKLDDIDLDVLREMVALSWRYSNERHPGS</sequence>
<dbReference type="RefSeq" id="WP_159793430.1">
    <property type="nucleotide sequence ID" value="NZ_WTYM01000033.1"/>
</dbReference>
<dbReference type="EMBL" id="WTYM01000033">
    <property type="protein sequence ID" value="MXO59221.1"/>
    <property type="molecule type" value="Genomic_DNA"/>
</dbReference>
<evidence type="ECO:0000313" key="2">
    <source>
        <dbReference type="EMBL" id="MXO59221.1"/>
    </source>
</evidence>
<organism evidence="2 3">
    <name type="scientific">Croceibacterium salegens</name>
    <dbReference type="NCBI Taxonomy" id="1737568"/>
    <lineage>
        <taxon>Bacteria</taxon>
        <taxon>Pseudomonadati</taxon>
        <taxon>Pseudomonadota</taxon>
        <taxon>Alphaproteobacteria</taxon>
        <taxon>Sphingomonadales</taxon>
        <taxon>Erythrobacteraceae</taxon>
        <taxon>Croceibacterium</taxon>
    </lineage>
</organism>
<reference evidence="2 3" key="1">
    <citation type="submission" date="2019-12" db="EMBL/GenBank/DDBJ databases">
        <title>Genomic-based taxomic classification of the family Erythrobacteraceae.</title>
        <authorList>
            <person name="Xu L."/>
        </authorList>
    </citation>
    <scope>NUCLEOTIDE SEQUENCE [LARGE SCALE GENOMIC DNA]</scope>
    <source>
        <strain evidence="2 3">MCCC 1K01500</strain>
    </source>
</reference>
<protein>
    <submittedName>
        <fullName evidence="2">DUF1801 domain-containing protein</fullName>
    </submittedName>
</protein>
<evidence type="ECO:0000259" key="1">
    <source>
        <dbReference type="Pfam" id="PF08818"/>
    </source>
</evidence>
<proteinExistence type="predicted"/>